<dbReference type="InterPro" id="IPR036148">
    <property type="entry name" value="MmgE/PrpD_sf"/>
</dbReference>
<reference evidence="4 5" key="1">
    <citation type="submission" date="2023-05" db="EMBL/GenBank/DDBJ databases">
        <title>Corynebacterium suedekumii sp. nov. and Corynebacterium breve sp. nov. isolated from raw cow's milk.</title>
        <authorList>
            <person name="Baer M.K."/>
            <person name="Mehl L."/>
            <person name="Hellmuth R."/>
            <person name="Marke G."/>
            <person name="Lipski A."/>
        </authorList>
    </citation>
    <scope>NUCLEOTIDE SEQUENCE [LARGE SCALE GENOMIC DNA]</scope>
    <source>
        <strain evidence="4 5">R4</strain>
    </source>
</reference>
<dbReference type="Gene3D" id="1.10.4100.10">
    <property type="entry name" value="2-methylcitrate dehydratase PrpD"/>
    <property type="match status" value="1"/>
</dbReference>
<evidence type="ECO:0000313" key="5">
    <source>
        <dbReference type="Proteomes" id="UP001225598"/>
    </source>
</evidence>
<feature type="domain" description="MmgE/PrpD N-terminal" evidence="2">
    <location>
        <begin position="19"/>
        <end position="260"/>
    </location>
</feature>
<evidence type="ECO:0000259" key="3">
    <source>
        <dbReference type="Pfam" id="PF19305"/>
    </source>
</evidence>
<keyword evidence="5" id="KW-1185">Reference proteome</keyword>
<dbReference type="InterPro" id="IPR005656">
    <property type="entry name" value="MmgE_PrpD"/>
</dbReference>
<dbReference type="RefSeq" id="WP_284825614.1">
    <property type="nucleotide sequence ID" value="NZ_CP126969.1"/>
</dbReference>
<dbReference type="InterPro" id="IPR045337">
    <property type="entry name" value="MmgE_PrpD_C"/>
</dbReference>
<dbReference type="Proteomes" id="UP001225598">
    <property type="component" value="Chromosome"/>
</dbReference>
<dbReference type="EMBL" id="CP126969">
    <property type="protein sequence ID" value="WIM68215.1"/>
    <property type="molecule type" value="Genomic_DNA"/>
</dbReference>
<protein>
    <submittedName>
        <fullName evidence="4">MmgE/PrpD family protein</fullName>
    </submittedName>
</protein>
<sequence length="503" mass="55358">MINHEVKTRRSAEDFPIEEHLAHKIARVAADPVEVPAETIDMIINRIIDNASVAVASVPRKPVTSARVIAQGHPVTEGGANVFGIEGTYSAEWAALANGTAVRELDFHDTFLAAEYSHPGDNIPPMLAVAQHKGLSGKQLIRGVATGYEIQVNLVKGICLHEWKIDHVAHLGPSVAAGLGTMLDLDVDTIYQAIGQALHTTTATRQSRKGLISSWKAYAPAFAGKMAIEAVDRAMRGEGAPAPIWEGEDGFIAWMLHSPERTYTVPLPAEGEEKRAILDTYTKEHSAEYQSQAPIDLARRMKATLEEKGLKTADVESIVLHTSHHTHFVIGTGANDPQKMDPNASRETLDHSIMYIFAVALEDGTWHHVRSYAPERANRPETIELWHKISTVEDPEWTRRYHSQDPAEKAFGAKAVITFKDGTVIQDEMAVADAHPLGARPFAREQYIQKFRTLAEGLVSEEEQNRFLEAAQNLENLTDLRELNVVLTDEALAKAPATPEGLF</sequence>
<proteinExistence type="inferred from homology"/>
<dbReference type="NCBIfam" id="NF042438">
    <property type="entry name" value="PrpD_hiGCgrampos"/>
    <property type="match status" value="1"/>
</dbReference>
<evidence type="ECO:0000259" key="2">
    <source>
        <dbReference type="Pfam" id="PF03972"/>
    </source>
</evidence>
<dbReference type="InterPro" id="IPR053420">
    <property type="entry name" value="2-Methylcitrate_Dehydratase"/>
</dbReference>
<dbReference type="Pfam" id="PF19305">
    <property type="entry name" value="MmgE_PrpD_C"/>
    <property type="match status" value="1"/>
</dbReference>
<comment type="similarity">
    <text evidence="1">Belongs to the PrpD family.</text>
</comment>
<dbReference type="PANTHER" id="PTHR16943:SF8">
    <property type="entry name" value="2-METHYLCITRATE DEHYDRATASE"/>
    <property type="match status" value="1"/>
</dbReference>
<dbReference type="Gene3D" id="3.30.1330.120">
    <property type="entry name" value="2-methylcitrate dehydratase PrpD"/>
    <property type="match status" value="1"/>
</dbReference>
<organism evidence="4 5">
    <name type="scientific">Corynebacterium breve</name>
    <dbReference type="NCBI Taxonomy" id="3049799"/>
    <lineage>
        <taxon>Bacteria</taxon>
        <taxon>Bacillati</taxon>
        <taxon>Actinomycetota</taxon>
        <taxon>Actinomycetes</taxon>
        <taxon>Mycobacteriales</taxon>
        <taxon>Corynebacteriaceae</taxon>
        <taxon>Corynebacterium</taxon>
    </lineage>
</organism>
<gene>
    <name evidence="4" type="ORF">QP027_02100</name>
</gene>
<dbReference type="PANTHER" id="PTHR16943">
    <property type="entry name" value="2-METHYLCITRATE DEHYDRATASE-RELATED"/>
    <property type="match status" value="1"/>
</dbReference>
<dbReference type="InterPro" id="IPR042183">
    <property type="entry name" value="MmgE/PrpD_sf_1"/>
</dbReference>
<accession>A0ABY8VHH8</accession>
<evidence type="ECO:0000313" key="4">
    <source>
        <dbReference type="EMBL" id="WIM68215.1"/>
    </source>
</evidence>
<feature type="domain" description="MmgE/PrpD C-terminal" evidence="3">
    <location>
        <begin position="285"/>
        <end position="475"/>
    </location>
</feature>
<evidence type="ECO:0000256" key="1">
    <source>
        <dbReference type="ARBA" id="ARBA00006174"/>
    </source>
</evidence>
<dbReference type="InterPro" id="IPR045336">
    <property type="entry name" value="MmgE_PrpD_N"/>
</dbReference>
<dbReference type="InterPro" id="IPR042188">
    <property type="entry name" value="MmgE/PrpD_sf_2"/>
</dbReference>
<dbReference type="Pfam" id="PF03972">
    <property type="entry name" value="MmgE_PrpD_N"/>
    <property type="match status" value="1"/>
</dbReference>
<name>A0ABY8VHH8_9CORY</name>
<dbReference type="SUPFAM" id="SSF103378">
    <property type="entry name" value="2-methylcitrate dehydratase PrpD"/>
    <property type="match status" value="1"/>
</dbReference>